<organism evidence="2 3">
    <name type="scientific">Actinomadura rudentiformis</name>
    <dbReference type="NCBI Taxonomy" id="359158"/>
    <lineage>
        <taxon>Bacteria</taxon>
        <taxon>Bacillati</taxon>
        <taxon>Actinomycetota</taxon>
        <taxon>Actinomycetes</taxon>
        <taxon>Streptosporangiales</taxon>
        <taxon>Thermomonosporaceae</taxon>
        <taxon>Actinomadura</taxon>
    </lineage>
</organism>
<comment type="caution">
    <text evidence="2">The sequence shown here is derived from an EMBL/GenBank/DDBJ whole genome shotgun (WGS) entry which is preliminary data.</text>
</comment>
<proteinExistence type="predicted"/>
<dbReference type="OrthoDB" id="7949219at2"/>
<dbReference type="Pfam" id="PF01872">
    <property type="entry name" value="RibD_C"/>
    <property type="match status" value="1"/>
</dbReference>
<dbReference type="AlphaFoldDB" id="A0A6H9Z436"/>
<dbReference type="SUPFAM" id="SSF53597">
    <property type="entry name" value="Dihydrofolate reductase-like"/>
    <property type="match status" value="1"/>
</dbReference>
<dbReference type="InterPro" id="IPR002734">
    <property type="entry name" value="RibDG_C"/>
</dbReference>
<evidence type="ECO:0000313" key="2">
    <source>
        <dbReference type="EMBL" id="KAB2348282.1"/>
    </source>
</evidence>
<evidence type="ECO:0000259" key="1">
    <source>
        <dbReference type="Pfam" id="PF01872"/>
    </source>
</evidence>
<gene>
    <name evidence="2" type="ORF">F8566_15810</name>
</gene>
<dbReference type="PANTHER" id="PTHR38011">
    <property type="entry name" value="DIHYDROFOLATE REDUCTASE FAMILY PROTEIN (AFU_ORTHOLOGUE AFUA_8G06820)"/>
    <property type="match status" value="1"/>
</dbReference>
<dbReference type="InterPro" id="IPR050765">
    <property type="entry name" value="Riboflavin_Biosynth_HTPR"/>
</dbReference>
<dbReference type="Gene3D" id="3.40.430.10">
    <property type="entry name" value="Dihydrofolate Reductase, subunit A"/>
    <property type="match status" value="1"/>
</dbReference>
<dbReference type="EMBL" id="WBMT01000007">
    <property type="protein sequence ID" value="KAB2348282.1"/>
    <property type="molecule type" value="Genomic_DNA"/>
</dbReference>
<evidence type="ECO:0000313" key="3">
    <source>
        <dbReference type="Proteomes" id="UP000468735"/>
    </source>
</evidence>
<reference evidence="2 3" key="1">
    <citation type="submission" date="2019-09" db="EMBL/GenBank/DDBJ databases">
        <title>Actinomadura physcomitrii sp. nov., a novel actinomycete isolated from moss [Physcomitrium sphaericum (Ludw) Fuernr].</title>
        <authorList>
            <person name="Zhuang X."/>
            <person name="Liu C."/>
        </authorList>
    </citation>
    <scope>NUCLEOTIDE SEQUENCE [LARGE SCALE GENOMIC DNA]</scope>
    <source>
        <strain evidence="2 3">HMC1</strain>
    </source>
</reference>
<dbReference type="PANTHER" id="PTHR38011:SF11">
    <property type="entry name" value="2,5-DIAMINO-6-RIBOSYLAMINO-4(3H)-PYRIMIDINONE 5'-PHOSPHATE REDUCTASE"/>
    <property type="match status" value="1"/>
</dbReference>
<dbReference type="GO" id="GO:0008703">
    <property type="term" value="F:5-amino-6-(5-phosphoribosylamino)uracil reductase activity"/>
    <property type="evidence" value="ECO:0007669"/>
    <property type="project" value="InterPro"/>
</dbReference>
<protein>
    <submittedName>
        <fullName evidence="2">Dihydrofolate reductase family protein</fullName>
    </submittedName>
</protein>
<dbReference type="GO" id="GO:0009231">
    <property type="term" value="P:riboflavin biosynthetic process"/>
    <property type="evidence" value="ECO:0007669"/>
    <property type="project" value="InterPro"/>
</dbReference>
<dbReference type="RefSeq" id="WP_151561011.1">
    <property type="nucleotide sequence ID" value="NZ_WBMT01000007.1"/>
</dbReference>
<dbReference type="InterPro" id="IPR024072">
    <property type="entry name" value="DHFR-like_dom_sf"/>
</dbReference>
<dbReference type="Proteomes" id="UP000468735">
    <property type="component" value="Unassembled WGS sequence"/>
</dbReference>
<sequence length="193" mass="21393">MRKLIVCNLISLDGCYTGPGDDVMAMPFDHGFDDYNAERLRAADTMLLGRTTFEGFRDYWPPVADNTDAAPVEREISRLTSDIDKVVVSDALTADQTGAWHNTQIVPRADAHKHLTELKNGPGRDILVFGSHILWKDLLAHGLVDELHLMIGPGIVGDGVRMFETRPPASFQLVETRTWEGSSLLLTRYAVSS</sequence>
<name>A0A6H9Z436_9ACTN</name>
<accession>A0A6H9Z436</accession>
<feature type="domain" description="Bacterial bifunctional deaminase-reductase C-terminal" evidence="1">
    <location>
        <begin position="2"/>
        <end position="178"/>
    </location>
</feature>
<keyword evidence="3" id="KW-1185">Reference proteome</keyword>